<dbReference type="InterPro" id="IPR036483">
    <property type="entry name" value="PWI_dom_sf"/>
</dbReference>
<feature type="region of interest" description="Disordered" evidence="2">
    <location>
        <begin position="127"/>
        <end position="221"/>
    </location>
</feature>
<feature type="region of interest" description="Disordered" evidence="2">
    <location>
        <begin position="342"/>
        <end position="474"/>
    </location>
</feature>
<keyword evidence="5" id="KW-1185">Reference proteome</keyword>
<keyword evidence="1" id="KW-0507">mRNA processing</keyword>
<dbReference type="PROSITE" id="PS51025">
    <property type="entry name" value="PWI"/>
    <property type="match status" value="1"/>
</dbReference>
<dbReference type="SUPFAM" id="SSF101233">
    <property type="entry name" value="PWI domain"/>
    <property type="match status" value="1"/>
</dbReference>
<feature type="compositionally biased region" description="Basic and acidic residues" evidence="2">
    <location>
        <begin position="204"/>
        <end position="221"/>
    </location>
</feature>
<dbReference type="PANTHER" id="PTHR23148">
    <property type="entry name" value="SERINE/ARGININE REGULATED NUCLEAR MATRIX PROTEIN"/>
    <property type="match status" value="1"/>
</dbReference>
<gene>
    <name evidence="4" type="ORF">HYALB_00004804</name>
</gene>
<evidence type="ECO:0000256" key="1">
    <source>
        <dbReference type="ARBA" id="ARBA00022664"/>
    </source>
</evidence>
<dbReference type="AlphaFoldDB" id="A0A9N9LHD8"/>
<name>A0A9N9LHD8_9HELO</name>
<feature type="compositionally biased region" description="Basic and acidic residues" evidence="2">
    <location>
        <begin position="456"/>
        <end position="466"/>
    </location>
</feature>
<evidence type="ECO:0000313" key="5">
    <source>
        <dbReference type="Proteomes" id="UP000701801"/>
    </source>
</evidence>
<dbReference type="Gene3D" id="1.20.1390.10">
    <property type="entry name" value="PWI domain"/>
    <property type="match status" value="1"/>
</dbReference>
<dbReference type="InterPro" id="IPR002483">
    <property type="entry name" value="PWI_dom"/>
</dbReference>
<organism evidence="4 5">
    <name type="scientific">Hymenoscyphus albidus</name>
    <dbReference type="NCBI Taxonomy" id="595503"/>
    <lineage>
        <taxon>Eukaryota</taxon>
        <taxon>Fungi</taxon>
        <taxon>Dikarya</taxon>
        <taxon>Ascomycota</taxon>
        <taxon>Pezizomycotina</taxon>
        <taxon>Leotiomycetes</taxon>
        <taxon>Helotiales</taxon>
        <taxon>Helotiaceae</taxon>
        <taxon>Hymenoscyphus</taxon>
    </lineage>
</organism>
<evidence type="ECO:0000256" key="2">
    <source>
        <dbReference type="SAM" id="MobiDB-lite"/>
    </source>
</evidence>
<proteinExistence type="predicted"/>
<feature type="compositionally biased region" description="Basic and acidic residues" evidence="2">
    <location>
        <begin position="165"/>
        <end position="195"/>
    </location>
</feature>
<dbReference type="GO" id="GO:0003723">
    <property type="term" value="F:RNA binding"/>
    <property type="evidence" value="ECO:0007669"/>
    <property type="project" value="TreeGrafter"/>
</dbReference>
<sequence length="500" mass="57154">MATSVDAKLLKSTKFPPEFNLKVDMQKVNAEVMKKWIASKISGILGNEDDVVIELCYNLIEGARFPDIKTMQIQLTGFLDKDTASFCKELWKLCLSAQSNPQGVPKELLEAKKLELIQEKIEAEKSAELARKRRDDEQTRERDINTIRNRERRDRGRGGPGPRVDSWRGGRGGRGDDRNRDFDRGPTRRDMDRRAPRYSRSPRRRPDSRDRSFRPPLREADTYVPRGLAQFQTRAPDLHLDVVIVHHPDLVLRLEDADPDPDLGLDHQIDEPHIEDGAEEVELEVQIVGTVVGDHQLCLTAHVHNLLDPPRDEGLLLNQSAVPHHQEEHVGEVLVQYRVPDQNLDPDLDISPTPDDRETGTPARKSVENDERRLTRSNSRSTTPPRRRCRSSTRSSSRGGRDRKRRRSMERYEPAKRRRNTSSVSSRGPPPKAKRAESDDRSDRVSPPSAAEEKEEERVAVPEELKSPQQQANELREKLLKEKIKKMRKSSMESLEKGSG</sequence>
<dbReference type="GO" id="GO:0006397">
    <property type="term" value="P:mRNA processing"/>
    <property type="evidence" value="ECO:0007669"/>
    <property type="project" value="UniProtKB-KW"/>
</dbReference>
<dbReference type="GO" id="GO:0005681">
    <property type="term" value="C:spliceosomal complex"/>
    <property type="evidence" value="ECO:0007669"/>
    <property type="project" value="TreeGrafter"/>
</dbReference>
<feature type="compositionally biased region" description="Basic and acidic residues" evidence="2">
    <location>
        <begin position="354"/>
        <end position="374"/>
    </location>
</feature>
<dbReference type="Pfam" id="PF01480">
    <property type="entry name" value="PWI"/>
    <property type="match status" value="1"/>
</dbReference>
<dbReference type="GO" id="GO:0048024">
    <property type="term" value="P:regulation of mRNA splicing, via spliceosome"/>
    <property type="evidence" value="ECO:0007669"/>
    <property type="project" value="TreeGrafter"/>
</dbReference>
<dbReference type="EMBL" id="CAJVRM010000139">
    <property type="protein sequence ID" value="CAG8975485.1"/>
    <property type="molecule type" value="Genomic_DNA"/>
</dbReference>
<feature type="domain" description="PWI" evidence="3">
    <location>
        <begin position="12"/>
        <end position="111"/>
    </location>
</feature>
<feature type="compositionally biased region" description="Basic and acidic residues" evidence="2">
    <location>
        <begin position="127"/>
        <end position="157"/>
    </location>
</feature>
<feature type="compositionally biased region" description="Basic and acidic residues" evidence="2">
    <location>
        <begin position="434"/>
        <end position="444"/>
    </location>
</feature>
<accession>A0A9N9LHD8</accession>
<dbReference type="Proteomes" id="UP000701801">
    <property type="component" value="Unassembled WGS sequence"/>
</dbReference>
<evidence type="ECO:0000313" key="4">
    <source>
        <dbReference type="EMBL" id="CAG8975485.1"/>
    </source>
</evidence>
<comment type="caution">
    <text evidence="4">The sequence shown here is derived from an EMBL/GenBank/DDBJ whole genome shotgun (WGS) entry which is preliminary data.</text>
</comment>
<dbReference type="PANTHER" id="PTHR23148:SF0">
    <property type="entry name" value="SERINE_ARGININE REPETITIVE MATRIX PROTEIN 1"/>
    <property type="match status" value="1"/>
</dbReference>
<dbReference type="SMART" id="SM00311">
    <property type="entry name" value="PWI"/>
    <property type="match status" value="1"/>
</dbReference>
<reference evidence="4" key="1">
    <citation type="submission" date="2021-07" db="EMBL/GenBank/DDBJ databases">
        <authorList>
            <person name="Durling M."/>
        </authorList>
    </citation>
    <scope>NUCLEOTIDE SEQUENCE</scope>
</reference>
<dbReference type="OrthoDB" id="163257at2759"/>
<dbReference type="InterPro" id="IPR052225">
    <property type="entry name" value="Ser/Arg_repetitive_matrix"/>
</dbReference>
<protein>
    <recommendedName>
        <fullName evidence="3">PWI domain-containing protein</fullName>
    </recommendedName>
</protein>
<evidence type="ECO:0000259" key="3">
    <source>
        <dbReference type="PROSITE" id="PS51025"/>
    </source>
</evidence>